<dbReference type="OrthoDB" id="2551793at2759"/>
<feature type="non-terminal residue" evidence="1">
    <location>
        <position position="1"/>
    </location>
</feature>
<dbReference type="CDD" id="cd09272">
    <property type="entry name" value="RNase_HI_RT_Ty1"/>
    <property type="match status" value="1"/>
</dbReference>
<accession>A0A0S3RSD1</accession>
<name>A0A0S3RSD1_PHAAN</name>
<dbReference type="EMBL" id="AP015037">
    <property type="protein sequence ID" value="BAT83526.1"/>
    <property type="molecule type" value="Genomic_DNA"/>
</dbReference>
<protein>
    <recommendedName>
        <fullName evidence="3">Reverse transcriptase Ty1/copia-type domain-containing protein</fullName>
    </recommendedName>
</protein>
<evidence type="ECO:0008006" key="3">
    <source>
        <dbReference type="Google" id="ProtNLM"/>
    </source>
</evidence>
<reference evidence="1 2" key="1">
    <citation type="journal article" date="2015" name="Sci. Rep.">
        <title>The power of single molecule real-time sequencing technology in the de novo assembly of a eukaryotic genome.</title>
        <authorList>
            <person name="Sakai H."/>
            <person name="Naito K."/>
            <person name="Ogiso-Tanaka E."/>
            <person name="Takahashi Y."/>
            <person name="Iseki K."/>
            <person name="Muto C."/>
            <person name="Satou K."/>
            <person name="Teruya K."/>
            <person name="Shiroma A."/>
            <person name="Shimoji M."/>
            <person name="Hirano T."/>
            <person name="Itoh T."/>
            <person name="Kaga A."/>
            <person name="Tomooka N."/>
        </authorList>
    </citation>
    <scope>NUCLEOTIDE SEQUENCE [LARGE SCALE GENOMIC DNA]</scope>
    <source>
        <strain evidence="2">cv. Shumari</strain>
    </source>
</reference>
<evidence type="ECO:0000313" key="1">
    <source>
        <dbReference type="EMBL" id="BAT83526.1"/>
    </source>
</evidence>
<organism evidence="1 2">
    <name type="scientific">Vigna angularis var. angularis</name>
    <dbReference type="NCBI Taxonomy" id="157739"/>
    <lineage>
        <taxon>Eukaryota</taxon>
        <taxon>Viridiplantae</taxon>
        <taxon>Streptophyta</taxon>
        <taxon>Embryophyta</taxon>
        <taxon>Tracheophyta</taxon>
        <taxon>Spermatophyta</taxon>
        <taxon>Magnoliopsida</taxon>
        <taxon>eudicotyledons</taxon>
        <taxon>Gunneridae</taxon>
        <taxon>Pentapetalae</taxon>
        <taxon>rosids</taxon>
        <taxon>fabids</taxon>
        <taxon>Fabales</taxon>
        <taxon>Fabaceae</taxon>
        <taxon>Papilionoideae</taxon>
        <taxon>50 kb inversion clade</taxon>
        <taxon>NPAAA clade</taxon>
        <taxon>indigoferoid/millettioid clade</taxon>
        <taxon>Phaseoleae</taxon>
        <taxon>Vigna</taxon>
    </lineage>
</organism>
<proteinExistence type="predicted"/>
<sequence length="80" mass="9005">LSGHCDNQSAIHLANHHIYHSRTKHIDVKLHFVKSIVESGDVQICKIASEDNPAYMLTKPLAKEKFMKFLSMIGSILFGL</sequence>
<dbReference type="AlphaFoldDB" id="A0A0S3RSD1"/>
<gene>
    <name evidence="1" type="primary">Vigan.04G068700</name>
    <name evidence="1" type="ORF">VIGAN_04068700</name>
</gene>
<evidence type="ECO:0000313" key="2">
    <source>
        <dbReference type="Proteomes" id="UP000291084"/>
    </source>
</evidence>
<dbReference type="Proteomes" id="UP000291084">
    <property type="component" value="Chromosome 4"/>
</dbReference>
<keyword evidence="2" id="KW-1185">Reference proteome</keyword>